<gene>
    <name evidence="2" type="ORF">TCNE_LOCUS15026</name>
</gene>
<dbReference type="EMBL" id="UYWY01022587">
    <property type="protein sequence ID" value="VDM46347.1"/>
    <property type="molecule type" value="Genomic_DNA"/>
</dbReference>
<dbReference type="Proteomes" id="UP000050794">
    <property type="component" value="Unassembled WGS sequence"/>
</dbReference>
<accession>A0A183V2Q6</accession>
<feature type="chain" id="PRO_5044553595" evidence="1">
    <location>
        <begin position="20"/>
        <end position="170"/>
    </location>
</feature>
<proteinExistence type="predicted"/>
<dbReference type="WBParaSite" id="TCNE_0001502601-mRNA-1">
    <property type="protein sequence ID" value="TCNE_0001502601-mRNA-1"/>
    <property type="gene ID" value="TCNE_0001502601"/>
</dbReference>
<evidence type="ECO:0000313" key="3">
    <source>
        <dbReference type="Proteomes" id="UP000050794"/>
    </source>
</evidence>
<organism evidence="3 4">
    <name type="scientific">Toxocara canis</name>
    <name type="common">Canine roundworm</name>
    <dbReference type="NCBI Taxonomy" id="6265"/>
    <lineage>
        <taxon>Eukaryota</taxon>
        <taxon>Metazoa</taxon>
        <taxon>Ecdysozoa</taxon>
        <taxon>Nematoda</taxon>
        <taxon>Chromadorea</taxon>
        <taxon>Rhabditida</taxon>
        <taxon>Spirurina</taxon>
        <taxon>Ascaridomorpha</taxon>
        <taxon>Ascaridoidea</taxon>
        <taxon>Toxocaridae</taxon>
        <taxon>Toxocara</taxon>
    </lineage>
</organism>
<protein>
    <submittedName>
        <fullName evidence="4">DUF3757 domain-containing protein</fullName>
    </submittedName>
</protein>
<keyword evidence="1" id="KW-0732">Signal</keyword>
<name>A0A183V2Q6_TOXCA</name>
<evidence type="ECO:0000313" key="2">
    <source>
        <dbReference type="EMBL" id="VDM46347.1"/>
    </source>
</evidence>
<keyword evidence="3" id="KW-1185">Reference proteome</keyword>
<dbReference type="AlphaFoldDB" id="A0A183V2Q6"/>
<reference evidence="2 3" key="2">
    <citation type="submission" date="2018-11" db="EMBL/GenBank/DDBJ databases">
        <authorList>
            <consortium name="Pathogen Informatics"/>
        </authorList>
    </citation>
    <scope>NUCLEOTIDE SEQUENCE [LARGE SCALE GENOMIC DNA]</scope>
</reference>
<feature type="signal peptide" evidence="1">
    <location>
        <begin position="1"/>
        <end position="19"/>
    </location>
</feature>
<sequence length="170" mass="19245">MLITLWALCCWIYIHRVKAQYGYRAIYKNGYFVDVRPGREIASAPGGYGGTVVNRVDMKGFEDTERKGMHLLPFVDNKKIELPDTSRSRFTVGPPGIDTDIFLGRNAEQKFGITFEIIVSPGDFASKSHFKDNLICKDYISRKYVLIYATPASYVVGEENTQSEVNTLDE</sequence>
<evidence type="ECO:0000256" key="1">
    <source>
        <dbReference type="SAM" id="SignalP"/>
    </source>
</evidence>
<evidence type="ECO:0000313" key="4">
    <source>
        <dbReference type="WBParaSite" id="TCNE_0001502601-mRNA-1"/>
    </source>
</evidence>
<reference evidence="4" key="1">
    <citation type="submission" date="2016-06" db="UniProtKB">
        <authorList>
            <consortium name="WormBaseParasite"/>
        </authorList>
    </citation>
    <scope>IDENTIFICATION</scope>
</reference>